<dbReference type="InParanoid" id="A0A078A2A1"/>
<dbReference type="GO" id="GO:0008017">
    <property type="term" value="F:microtubule binding"/>
    <property type="evidence" value="ECO:0007669"/>
    <property type="project" value="InterPro"/>
</dbReference>
<sequence length="1361" mass="154932">MDKSEDKVQNIKVCIRIRPTFANEKIAQWQVDSDKNSIKDQKINMEDPIMKILQQQNTAQKRQFGQLDSAHLIDGQKTSKSTFIFDKIYQLNSSNNDIYYDSCKGIIDRVTQGYNGTIFAYGQTTSGKTHTMIGNKDQKGIIQIAIAEILGFAEEQKEERDVSIWTSYMEIYNEACNDLLDSNNTNLRIREDPQEGYYVSGLKSLRVHSIEDMMKILTLGERSRHYRQTDIHEHSSRSHTIFRIIIENRSKESKKVYEQTNASTDLNSSFIGDSEVHLSYGTKYSVLNLVDLAGSERISESGSSSLEETSHINKSLFVLANVIYKLSDSKTTHIPYRDSKLTQILRSALGGNSLTSIICTISPSTEHVNQSFSTLRFATRAKNVENKAKVNEVIDDHEMLMVYKQKVGMLEKKVLNLENIIAKNNQNLDSSQQSLEQYRQQCQDQEQLIKDYKFEIDQLRYDNQNLSENFGKEKQTGDLIRKMYNRVAARESQDADIQTDSQDNYGMFQQIVDMIKIDNKLTNVKITETTQMEMFYEFFEFQKKLKQIMVAPNMRSSKKAAELSAINFYPSRPDTAQSVRSAISQNSVLDLNRASPNKINKEQLRQDGFQLAQSQKMRLVEEGKISISATKKPMLKMESMDPQLLSFNHSQDFDVYNDEPIKVYGGRPLSTSNQSVISNGSQQKQVTSKQLPNIINKPTIQQQKPLRSSQNTKNTQQRQQPQSQNKQQAYNTNTTSRKSVIIPLVGPVSSQTSNQALVTQKDFGMKSQPQQQQTQIRQARNRGSSQVVHKSMIDTQSSFVRITPPNLEDDILNVQIQPNNIQIIDVKQEKIKDNVQSQNESPLDELKNADQIQIKSDINLVSQPSKTRLMSSQMNKRVFDKQDLLDMKELDDEEVQDQEEDLVNEYKSDDELEEMVSQVESHSVYSQGSKINEMIVKFNIHKIKREMLEQDLNDKNLKKPKNGINTYFFGDNRQGKCGQGNDDPFVTEPRCLFFRFKDIVSGHHHNLALDSNNSLYSWGRNRFGQLGQGNDENLNTFQPGLVRGPLYQVKIDLISCGWQHSMATTPQGFLFAWGLNMCGQLGLGDFVDRYEPEHVKILAEHQIRNISAGYLHSGAVTADGKLFLWGANPDCRLIKKIEYYKKSGRPKNYCNPQYCDEMSDKKIVQVSCGTSHTLLLDHLGYSYAGGAPDNGQLGVIHYQFTPKICDQPYVIVSAFSQSNPGVKVSAGDGFSMFLDKDGILFCCGKGNFGRLGLGHQYSINSPVKLVWFIKRHIKIKDVVAGGRHCLAMSDEEIPQVYGWGFGFYYQFGLGDADQEDYLEPIKLQIIKDNEQVRLVKKIACGYFHSGVIIKNLKDKQASISQ</sequence>
<organism evidence="10 11">
    <name type="scientific">Stylonychia lemnae</name>
    <name type="common">Ciliate</name>
    <dbReference type="NCBI Taxonomy" id="5949"/>
    <lineage>
        <taxon>Eukaryota</taxon>
        <taxon>Sar</taxon>
        <taxon>Alveolata</taxon>
        <taxon>Ciliophora</taxon>
        <taxon>Intramacronucleata</taxon>
        <taxon>Spirotrichea</taxon>
        <taxon>Stichotrichia</taxon>
        <taxon>Sporadotrichida</taxon>
        <taxon>Oxytrichidae</taxon>
        <taxon>Stylonychinae</taxon>
        <taxon>Stylonychia</taxon>
    </lineage>
</organism>
<evidence type="ECO:0000256" key="7">
    <source>
        <dbReference type="SAM" id="Coils"/>
    </source>
</evidence>
<evidence type="ECO:0000313" key="11">
    <source>
        <dbReference type="Proteomes" id="UP000039865"/>
    </source>
</evidence>
<keyword evidence="3 7" id="KW-0175">Coiled coil</keyword>
<dbReference type="PANTHER" id="PTHR47968">
    <property type="entry name" value="CENTROMERE PROTEIN E"/>
    <property type="match status" value="1"/>
</dbReference>
<dbReference type="SUPFAM" id="SSF52540">
    <property type="entry name" value="P-loop containing nucleoside triphosphate hydrolases"/>
    <property type="match status" value="1"/>
</dbReference>
<dbReference type="InterPro" id="IPR027417">
    <property type="entry name" value="P-loop_NTPase"/>
</dbReference>
<dbReference type="SMART" id="SM00129">
    <property type="entry name" value="KISc"/>
    <property type="match status" value="1"/>
</dbReference>
<dbReference type="EMBL" id="CCKQ01003761">
    <property type="protein sequence ID" value="CDW74904.1"/>
    <property type="molecule type" value="Genomic_DNA"/>
</dbReference>
<reference evidence="10 11" key="1">
    <citation type="submission" date="2014-06" db="EMBL/GenBank/DDBJ databases">
        <authorList>
            <person name="Swart Estienne"/>
        </authorList>
    </citation>
    <scope>NUCLEOTIDE SEQUENCE [LARGE SCALE GENOMIC DNA]</scope>
    <source>
        <strain evidence="10 11">130c</strain>
    </source>
</reference>
<dbReference type="InterPro" id="IPR000408">
    <property type="entry name" value="Reg_chr_condens"/>
</dbReference>
<accession>A0A078A2A1</accession>
<dbReference type="Gene3D" id="2.130.10.30">
    <property type="entry name" value="Regulator of chromosome condensation 1/beta-lactamase-inhibitor protein II"/>
    <property type="match status" value="2"/>
</dbReference>
<feature type="compositionally biased region" description="Polar residues" evidence="8">
    <location>
        <begin position="672"/>
        <end position="707"/>
    </location>
</feature>
<dbReference type="PROSITE" id="PS00411">
    <property type="entry name" value="KINESIN_MOTOR_1"/>
    <property type="match status" value="1"/>
</dbReference>
<feature type="repeat" description="RCC1" evidence="5">
    <location>
        <begin position="1294"/>
        <end position="1351"/>
    </location>
</feature>
<keyword evidence="11" id="KW-1185">Reference proteome</keyword>
<feature type="repeat" description="RCC1" evidence="5">
    <location>
        <begin position="1120"/>
        <end position="1179"/>
    </location>
</feature>
<dbReference type="InterPro" id="IPR019821">
    <property type="entry name" value="Kinesin_motor_CS"/>
</dbReference>
<dbReference type="PRINTS" id="PR00380">
    <property type="entry name" value="KINESINHEAVY"/>
</dbReference>
<evidence type="ECO:0000256" key="2">
    <source>
        <dbReference type="ARBA" id="ARBA00022840"/>
    </source>
</evidence>
<dbReference type="OrthoDB" id="310865at2759"/>
<dbReference type="Pfam" id="PF00225">
    <property type="entry name" value="Kinesin"/>
    <property type="match status" value="1"/>
</dbReference>
<evidence type="ECO:0000256" key="1">
    <source>
        <dbReference type="ARBA" id="ARBA00022741"/>
    </source>
</evidence>
<evidence type="ECO:0000256" key="3">
    <source>
        <dbReference type="ARBA" id="ARBA00023054"/>
    </source>
</evidence>
<dbReference type="Proteomes" id="UP000039865">
    <property type="component" value="Unassembled WGS sequence"/>
</dbReference>
<evidence type="ECO:0000259" key="9">
    <source>
        <dbReference type="PROSITE" id="PS50067"/>
    </source>
</evidence>
<evidence type="ECO:0000256" key="4">
    <source>
        <dbReference type="ARBA" id="ARBA00023175"/>
    </source>
</evidence>
<feature type="repeat" description="RCC1" evidence="5">
    <location>
        <begin position="1180"/>
        <end position="1237"/>
    </location>
</feature>
<keyword evidence="2 6" id="KW-0067">ATP-binding</keyword>
<feature type="region of interest" description="Disordered" evidence="8">
    <location>
        <begin position="763"/>
        <end position="787"/>
    </location>
</feature>
<dbReference type="PROSITE" id="PS50067">
    <property type="entry name" value="KINESIN_MOTOR_2"/>
    <property type="match status" value="1"/>
</dbReference>
<keyword evidence="1 6" id="KW-0547">Nucleotide-binding</keyword>
<proteinExistence type="inferred from homology"/>
<comment type="similarity">
    <text evidence="6">Belongs to the TRAFAC class myosin-kinesin ATPase superfamily. Kinesin family.</text>
</comment>
<feature type="domain" description="Kinesin motor" evidence="9">
    <location>
        <begin position="10"/>
        <end position="384"/>
    </location>
</feature>
<feature type="coiled-coil region" evidence="7">
    <location>
        <begin position="421"/>
        <end position="469"/>
    </location>
</feature>
<feature type="repeat" description="RCC1" evidence="5">
    <location>
        <begin position="1068"/>
        <end position="1119"/>
    </location>
</feature>
<feature type="repeat" description="RCC1" evidence="5">
    <location>
        <begin position="1238"/>
        <end position="1291"/>
    </location>
</feature>
<dbReference type="PANTHER" id="PTHR47968:SF75">
    <property type="entry name" value="CENTROMERE-ASSOCIATED PROTEIN E"/>
    <property type="match status" value="1"/>
</dbReference>
<dbReference type="Pfam" id="PF00415">
    <property type="entry name" value="RCC1"/>
    <property type="match status" value="5"/>
</dbReference>
<feature type="binding site" evidence="6">
    <location>
        <begin position="122"/>
        <end position="129"/>
    </location>
    <ligand>
        <name>ATP</name>
        <dbReference type="ChEBI" id="CHEBI:30616"/>
    </ligand>
</feature>
<feature type="repeat" description="RCC1" evidence="5">
    <location>
        <begin position="1013"/>
        <end position="1067"/>
    </location>
</feature>
<feature type="repeat" description="RCC1" evidence="5">
    <location>
        <begin position="964"/>
        <end position="1012"/>
    </location>
</feature>
<protein>
    <submittedName>
        <fullName evidence="10">Kinesin-like protein</fullName>
    </submittedName>
</protein>
<dbReference type="InterPro" id="IPR036961">
    <property type="entry name" value="Kinesin_motor_dom_sf"/>
</dbReference>
<feature type="region of interest" description="Disordered" evidence="8">
    <location>
        <begin position="672"/>
        <end position="735"/>
    </location>
</feature>
<dbReference type="GO" id="GO:0007018">
    <property type="term" value="P:microtubule-based movement"/>
    <property type="evidence" value="ECO:0007669"/>
    <property type="project" value="InterPro"/>
</dbReference>
<keyword evidence="4 6" id="KW-0505">Motor protein</keyword>
<dbReference type="PROSITE" id="PS00626">
    <property type="entry name" value="RCC1_2"/>
    <property type="match status" value="1"/>
</dbReference>
<dbReference type="InterPro" id="IPR009091">
    <property type="entry name" value="RCC1/BLIP-II"/>
</dbReference>
<dbReference type="GO" id="GO:0003777">
    <property type="term" value="F:microtubule motor activity"/>
    <property type="evidence" value="ECO:0007669"/>
    <property type="project" value="InterPro"/>
</dbReference>
<feature type="compositionally biased region" description="Low complexity" evidence="8">
    <location>
        <begin position="768"/>
        <end position="778"/>
    </location>
</feature>
<evidence type="ECO:0000256" key="5">
    <source>
        <dbReference type="PROSITE-ProRule" id="PRU00235"/>
    </source>
</evidence>
<dbReference type="PROSITE" id="PS50012">
    <property type="entry name" value="RCC1_3"/>
    <property type="match status" value="7"/>
</dbReference>
<feature type="compositionally biased region" description="Low complexity" evidence="8">
    <location>
        <begin position="708"/>
        <end position="728"/>
    </location>
</feature>
<evidence type="ECO:0000256" key="8">
    <source>
        <dbReference type="SAM" id="MobiDB-lite"/>
    </source>
</evidence>
<name>A0A078A2A1_STYLE</name>
<dbReference type="InterPro" id="IPR027640">
    <property type="entry name" value="Kinesin-like_fam"/>
</dbReference>
<dbReference type="GO" id="GO:0005524">
    <property type="term" value="F:ATP binding"/>
    <property type="evidence" value="ECO:0007669"/>
    <property type="project" value="UniProtKB-UniRule"/>
</dbReference>
<dbReference type="InterPro" id="IPR001752">
    <property type="entry name" value="Kinesin_motor_dom"/>
</dbReference>
<dbReference type="SUPFAM" id="SSF50985">
    <property type="entry name" value="RCC1/BLIP-II"/>
    <property type="match status" value="2"/>
</dbReference>
<evidence type="ECO:0000256" key="6">
    <source>
        <dbReference type="PROSITE-ProRule" id="PRU00283"/>
    </source>
</evidence>
<evidence type="ECO:0000313" key="10">
    <source>
        <dbReference type="EMBL" id="CDW74904.1"/>
    </source>
</evidence>
<gene>
    <name evidence="10" type="primary">Contig4595.g4910</name>
    <name evidence="10" type="ORF">STYLEM_3888</name>
</gene>
<dbReference type="Gene3D" id="3.40.850.10">
    <property type="entry name" value="Kinesin motor domain"/>
    <property type="match status" value="1"/>
</dbReference>